<dbReference type="InterPro" id="IPR001296">
    <property type="entry name" value="Glyco_trans_1"/>
</dbReference>
<dbReference type="Gene3D" id="3.40.50.2000">
    <property type="entry name" value="Glycogen Phosphorylase B"/>
    <property type="match status" value="1"/>
</dbReference>
<dbReference type="SUPFAM" id="SSF53756">
    <property type="entry name" value="UDP-Glycosyltransferase/glycogen phosphorylase"/>
    <property type="match status" value="1"/>
</dbReference>
<keyword evidence="3" id="KW-1185">Reference proteome</keyword>
<dbReference type="AlphaFoldDB" id="A0A7W5DT32"/>
<name>A0A7W5DT32_9PORP</name>
<evidence type="ECO:0000313" key="2">
    <source>
        <dbReference type="EMBL" id="MBB3188416.1"/>
    </source>
</evidence>
<dbReference type="GO" id="GO:0016757">
    <property type="term" value="F:glycosyltransferase activity"/>
    <property type="evidence" value="ECO:0007669"/>
    <property type="project" value="InterPro"/>
</dbReference>
<feature type="domain" description="Glycosyl transferase family 1" evidence="1">
    <location>
        <begin position="220"/>
        <end position="316"/>
    </location>
</feature>
<proteinExistence type="predicted"/>
<sequence length="334" mass="38482">MTIIIDPFVNVYYASFYIRGLIERFGNASLTFHNAPFRSLQNRTSCFNFVIRQNGKSTNVTIDAGDFDTIDHSCYQWCDIYGKVNTNWEKTPKSGFPKIVSLAPGFGIRIWNLQQTMYYAIANLLKTGNISGSRKFIGKYKRQFSLRLPVEAYTPEPAQGKYIFHVSTLWQNDEYNQNDERVNIPRANFMEVCKSLPEINFEGGFYYSGTHPLNERFKDFVFHGYMSPETYLQKTKASTVVFNTPAFWNCHGWKLGEYLALGKAIISTPLSNALPEPLMHGENIHIIHHNRDEMDQAIRLLLHDTSYRHKLEQGARAYYLRNAAPERSISLLGI</sequence>
<dbReference type="Pfam" id="PF00534">
    <property type="entry name" value="Glycos_transf_1"/>
    <property type="match status" value="1"/>
</dbReference>
<dbReference type="Proteomes" id="UP000544222">
    <property type="component" value="Unassembled WGS sequence"/>
</dbReference>
<comment type="caution">
    <text evidence="2">The sequence shown here is derived from an EMBL/GenBank/DDBJ whole genome shotgun (WGS) entry which is preliminary data.</text>
</comment>
<protein>
    <recommendedName>
        <fullName evidence="1">Glycosyl transferase family 1 domain-containing protein</fullName>
    </recommendedName>
</protein>
<reference evidence="2 3" key="1">
    <citation type="submission" date="2020-08" db="EMBL/GenBank/DDBJ databases">
        <title>Genomic Encyclopedia of Type Strains, Phase IV (KMG-IV): sequencing the most valuable type-strain genomes for metagenomic binning, comparative biology and taxonomic classification.</title>
        <authorList>
            <person name="Goeker M."/>
        </authorList>
    </citation>
    <scope>NUCLEOTIDE SEQUENCE [LARGE SCALE GENOMIC DNA]</scope>
    <source>
        <strain evidence="2 3">DSM 27471</strain>
    </source>
</reference>
<dbReference type="RefSeq" id="WP_183414162.1">
    <property type="nucleotide sequence ID" value="NZ_JACHYB010000002.1"/>
</dbReference>
<organism evidence="2 3">
    <name type="scientific">Microbacter margulisiae</name>
    <dbReference type="NCBI Taxonomy" id="1350067"/>
    <lineage>
        <taxon>Bacteria</taxon>
        <taxon>Pseudomonadati</taxon>
        <taxon>Bacteroidota</taxon>
        <taxon>Bacteroidia</taxon>
        <taxon>Bacteroidales</taxon>
        <taxon>Porphyromonadaceae</taxon>
        <taxon>Microbacter</taxon>
    </lineage>
</organism>
<dbReference type="EMBL" id="JACHYB010000002">
    <property type="protein sequence ID" value="MBB3188416.1"/>
    <property type="molecule type" value="Genomic_DNA"/>
</dbReference>
<gene>
    <name evidence="2" type="ORF">FHX64_002614</name>
</gene>
<evidence type="ECO:0000259" key="1">
    <source>
        <dbReference type="Pfam" id="PF00534"/>
    </source>
</evidence>
<evidence type="ECO:0000313" key="3">
    <source>
        <dbReference type="Proteomes" id="UP000544222"/>
    </source>
</evidence>
<accession>A0A7W5DT32</accession>